<feature type="region of interest" description="Disordered" evidence="4">
    <location>
        <begin position="732"/>
        <end position="818"/>
    </location>
</feature>
<proteinExistence type="predicted"/>
<evidence type="ECO:0000313" key="6">
    <source>
        <dbReference type="EMBL" id="KAA0036356.1"/>
    </source>
</evidence>
<dbReference type="Gene3D" id="3.40.605.10">
    <property type="entry name" value="Aldehyde Dehydrogenase, Chain A, domain 1"/>
    <property type="match status" value="1"/>
</dbReference>
<dbReference type="InterPro" id="IPR015590">
    <property type="entry name" value="Aldehyde_DH_dom"/>
</dbReference>
<dbReference type="OrthoDB" id="310895at2759"/>
<name>A0A5A7T2N5_CUCMM</name>
<dbReference type="GO" id="GO:0045944">
    <property type="term" value="P:positive regulation of transcription by RNA polymerase II"/>
    <property type="evidence" value="ECO:0007669"/>
    <property type="project" value="InterPro"/>
</dbReference>
<accession>A0A5A7T2N5</accession>
<reference evidence="6 7" key="1">
    <citation type="submission" date="2019-08" db="EMBL/GenBank/DDBJ databases">
        <title>Draft genome sequences of two oriental melons (Cucumis melo L. var makuwa).</title>
        <authorList>
            <person name="Kwon S.-Y."/>
        </authorList>
    </citation>
    <scope>NUCLEOTIDE SEQUENCE [LARGE SCALE GENOMIC DNA]</scope>
    <source>
        <strain evidence="7">cv. SW 3</strain>
        <tissue evidence="6">Leaf</tissue>
    </source>
</reference>
<dbReference type="InterPro" id="IPR016163">
    <property type="entry name" value="Ald_DH_C"/>
</dbReference>
<feature type="region of interest" description="Disordered" evidence="4">
    <location>
        <begin position="1"/>
        <end position="22"/>
    </location>
</feature>
<dbReference type="NCBIfam" id="TIGR01722">
    <property type="entry name" value="MMSDH"/>
    <property type="match status" value="1"/>
</dbReference>
<evidence type="ECO:0000256" key="2">
    <source>
        <dbReference type="ARBA" id="ARBA00023002"/>
    </source>
</evidence>
<evidence type="ECO:0000313" key="7">
    <source>
        <dbReference type="Proteomes" id="UP000321393"/>
    </source>
</evidence>
<feature type="region of interest" description="Disordered" evidence="4">
    <location>
        <begin position="1021"/>
        <end position="1043"/>
    </location>
</feature>
<dbReference type="InterPro" id="IPR010061">
    <property type="entry name" value="MeMal-semiAld_DH"/>
</dbReference>
<feature type="domain" description="Aldehyde dehydrogenase" evidence="5">
    <location>
        <begin position="266"/>
        <end position="722"/>
    </location>
</feature>
<dbReference type="EMBL" id="SSTE01019703">
    <property type="protein sequence ID" value="KAA0036356.1"/>
    <property type="molecule type" value="Genomic_DNA"/>
</dbReference>
<dbReference type="Proteomes" id="UP000321393">
    <property type="component" value="Unassembled WGS sequence"/>
</dbReference>
<dbReference type="PANTHER" id="PTHR43866">
    <property type="entry name" value="MALONATE-SEMIALDEHYDE DEHYDROGENASE"/>
    <property type="match status" value="1"/>
</dbReference>
<dbReference type="Pfam" id="PF08731">
    <property type="entry name" value="AFT"/>
    <property type="match status" value="1"/>
</dbReference>
<evidence type="ECO:0000256" key="3">
    <source>
        <dbReference type="ARBA" id="ARBA00023027"/>
    </source>
</evidence>
<dbReference type="GO" id="GO:0006574">
    <property type="term" value="P:L-valine catabolic process"/>
    <property type="evidence" value="ECO:0007669"/>
    <property type="project" value="TreeGrafter"/>
</dbReference>
<dbReference type="InterPro" id="IPR014842">
    <property type="entry name" value="AFT"/>
</dbReference>
<keyword evidence="2" id="KW-0560">Oxidoreductase</keyword>
<dbReference type="GO" id="GO:0006210">
    <property type="term" value="P:thymine catabolic process"/>
    <property type="evidence" value="ECO:0007669"/>
    <property type="project" value="TreeGrafter"/>
</dbReference>
<dbReference type="EC" id="1.2.1.27" evidence="1"/>
<protein>
    <recommendedName>
        <fullName evidence="1">methylmalonate-semialdehyde dehydrogenase (CoA acylating)</fullName>
        <ecNumber evidence="1">1.2.1.27</ecNumber>
    </recommendedName>
</protein>
<feature type="compositionally biased region" description="Polar residues" evidence="4">
    <location>
        <begin position="1025"/>
        <end position="1041"/>
    </location>
</feature>
<dbReference type="GO" id="GO:0000981">
    <property type="term" value="F:DNA-binding transcription factor activity, RNA polymerase II-specific"/>
    <property type="evidence" value="ECO:0007669"/>
    <property type="project" value="InterPro"/>
</dbReference>
<organism evidence="6 7">
    <name type="scientific">Cucumis melo var. makuwa</name>
    <name type="common">Oriental melon</name>
    <dbReference type="NCBI Taxonomy" id="1194695"/>
    <lineage>
        <taxon>Eukaryota</taxon>
        <taxon>Viridiplantae</taxon>
        <taxon>Streptophyta</taxon>
        <taxon>Embryophyta</taxon>
        <taxon>Tracheophyta</taxon>
        <taxon>Spermatophyta</taxon>
        <taxon>Magnoliopsida</taxon>
        <taxon>eudicotyledons</taxon>
        <taxon>Gunneridae</taxon>
        <taxon>Pentapetalae</taxon>
        <taxon>rosids</taxon>
        <taxon>fabids</taxon>
        <taxon>Cucurbitales</taxon>
        <taxon>Cucurbitaceae</taxon>
        <taxon>Benincaseae</taxon>
        <taxon>Cucumis</taxon>
    </lineage>
</organism>
<dbReference type="FunFam" id="3.40.309.10:FF:000002">
    <property type="entry name" value="Methylmalonate-semialdehyde dehydrogenase (Acylating)"/>
    <property type="match status" value="1"/>
</dbReference>
<dbReference type="GO" id="GO:0004491">
    <property type="term" value="F:methylmalonate-semialdehyde dehydrogenase (acylating, NAD) activity"/>
    <property type="evidence" value="ECO:0007669"/>
    <property type="project" value="UniProtKB-EC"/>
</dbReference>
<dbReference type="FunFam" id="3.40.605.10:FF:000003">
    <property type="entry name" value="Methylmalonate-semialdehyde dehydrogenase [acylating]"/>
    <property type="match status" value="1"/>
</dbReference>
<dbReference type="GO" id="GO:0005739">
    <property type="term" value="C:mitochondrion"/>
    <property type="evidence" value="ECO:0007669"/>
    <property type="project" value="TreeGrafter"/>
</dbReference>
<evidence type="ECO:0000256" key="4">
    <source>
        <dbReference type="SAM" id="MobiDB-lite"/>
    </source>
</evidence>
<dbReference type="InterPro" id="IPR016161">
    <property type="entry name" value="Ald_DH/histidinol_DH"/>
</dbReference>
<sequence>MGTQGQTGLVAQKKMHPPQPGRFEDREDLIKYVRDFGADQGYVVTIKKSRKDRRVILGCDRGGVYRNRRKIDQSPRKRKASSRLINCPFEAIGKKEDDAWMLTIKNGNHNHEPLKDRSEHPYSRRFTEDEVKQIKLMTEAGIKPRQVLKALKQHNPDLQSTPRHLYNLKAKIRQGNLSGYRLCLLCWEKIHCLSMWEMRNNNNNNNETKRNVVPQALDGEKNFKSWRPNISVPANSSHTVAGDSIKQNHQLKVPNLIGGELLDSHNCQVVDVINPATQEVVSHVPLTTYEEFKAAVNAAKQAFPSWRNTPIYTRQCVMFKFQELILRDMDKLVMNIVAEQGKTLKDAQDDIICGLEVVKHACGLATMQMGEFIPSASDGIDSYCIREPMGVCAGICSLNHPATVSLWMFPIAVTCGNTFVLKPCETHPGASMLLAALAMESGLPDGVLNIVHGSHDIINYICDDEDIKAVSFSSSSSVGKHIYARAAATAKKVQVYPSHFGGKSHAIIMPDANMEATLSALVDAGLGIVGRTCMAIDIIVSVGSSTLWEEKLVECAKALKVNVGTDPNADLGPVTTKEVKNCFCKLVQSGIEDGARLLLDGRDIVVSGYENGNFIGPTILSGVTTDMECYKEEFFGPVLLFMQADNLEEAISIVNRNKNRNEASIFTTSGIYARKFQSEVEVGMVGINVPVTVPLPSSFNGLKPTSAVDQVGLEFYTQLKRVAQQWKNSPSIGVSMAVPSPSERRLRSRDAPSMLVSTSEKDSPGMKHRSLPPLPSTSERDSPSVAVLLPNPLITPTGLTNERSTSSPPTPDRNLHGQGLSLISTLSSEGDVSNQDLSPAMLSARDRDLAGQAMSMATSRSSDRLYIPHKSHWDETPRADSIPSSSDRIHAPLSQTSSIKGQACRTTHPALVIAAEGGLYVPTSHDTICLINHGHDSTGPSRRINSMCQSSERVYMLATSHLNDTIGQTLQRSDTSLFPSSERHYAPPSSDGNDHISLASHTDVTLQSTSDRMFLSSLSERDDNMASTASQQGESLASTSERMYRPPLVHRNAGMAPKSEWLCIPTPAGTQRMYTQGPMVSADEFQSQGASLTLPASQRM</sequence>
<evidence type="ECO:0000259" key="5">
    <source>
        <dbReference type="Pfam" id="PF00171"/>
    </source>
</evidence>
<dbReference type="SUPFAM" id="SSF53720">
    <property type="entry name" value="ALDH-like"/>
    <property type="match status" value="1"/>
</dbReference>
<comment type="caution">
    <text evidence="6">The sequence shown here is derived from an EMBL/GenBank/DDBJ whole genome shotgun (WGS) entry which is preliminary data.</text>
</comment>
<dbReference type="CDD" id="cd07085">
    <property type="entry name" value="ALDH_F6_MMSDH"/>
    <property type="match status" value="1"/>
</dbReference>
<dbReference type="InterPro" id="IPR016162">
    <property type="entry name" value="Ald_DH_N"/>
</dbReference>
<dbReference type="Gene3D" id="3.40.309.10">
    <property type="entry name" value="Aldehyde Dehydrogenase, Chain A, domain 2"/>
    <property type="match status" value="1"/>
</dbReference>
<feature type="compositionally biased region" description="Polar residues" evidence="4">
    <location>
        <begin position="797"/>
        <end position="807"/>
    </location>
</feature>
<gene>
    <name evidence="6" type="ORF">E6C27_scaffold18G001550</name>
</gene>
<dbReference type="AlphaFoldDB" id="A0A5A7T2N5"/>
<dbReference type="STRING" id="1194695.A0A5A7T2N5"/>
<evidence type="ECO:0000256" key="1">
    <source>
        <dbReference type="ARBA" id="ARBA00013048"/>
    </source>
</evidence>
<dbReference type="GO" id="GO:0010106">
    <property type="term" value="P:cellular response to iron ion starvation"/>
    <property type="evidence" value="ECO:0007669"/>
    <property type="project" value="InterPro"/>
</dbReference>
<dbReference type="PANTHER" id="PTHR43866:SF1">
    <property type="entry name" value="METHYLMALONATE-SEMIALDEHYDE DEHYDROGENASE (COA ACYLATING)"/>
    <property type="match status" value="1"/>
</dbReference>
<feature type="region of interest" description="Disordered" evidence="4">
    <location>
        <begin position="974"/>
        <end position="997"/>
    </location>
</feature>
<keyword evidence="3" id="KW-0520">NAD</keyword>
<dbReference type="Pfam" id="PF00171">
    <property type="entry name" value="Aldedh"/>
    <property type="match status" value="1"/>
</dbReference>